<dbReference type="VEuPathDB" id="AmoebaDB:FDP41_005939"/>
<organism evidence="4 5">
    <name type="scientific">Naegleria fowleri</name>
    <name type="common">Brain eating amoeba</name>
    <dbReference type="NCBI Taxonomy" id="5763"/>
    <lineage>
        <taxon>Eukaryota</taxon>
        <taxon>Discoba</taxon>
        <taxon>Heterolobosea</taxon>
        <taxon>Tetramitia</taxon>
        <taxon>Eutetramitia</taxon>
        <taxon>Vahlkampfiidae</taxon>
        <taxon>Naegleria</taxon>
    </lineage>
</organism>
<dbReference type="GO" id="GO:0006355">
    <property type="term" value="P:regulation of DNA-templated transcription"/>
    <property type="evidence" value="ECO:0007669"/>
    <property type="project" value="InterPro"/>
</dbReference>
<dbReference type="InterPro" id="IPR035965">
    <property type="entry name" value="PAS-like_dom_sf"/>
</dbReference>
<dbReference type="Pfam" id="PF00211">
    <property type="entry name" value="Guanylate_cyc"/>
    <property type="match status" value="1"/>
</dbReference>
<comment type="caution">
    <text evidence="4">The sequence shown here is derived from an EMBL/GenBank/DDBJ whole genome shotgun (WGS) entry which is preliminary data.</text>
</comment>
<gene>
    <name evidence="4" type="ORF">FDP41_005939</name>
</gene>
<evidence type="ECO:0000259" key="2">
    <source>
        <dbReference type="PROSITE" id="PS50112"/>
    </source>
</evidence>
<dbReference type="InterPro" id="IPR000014">
    <property type="entry name" value="PAS"/>
</dbReference>
<reference evidence="4 5" key="1">
    <citation type="journal article" date="2019" name="Sci. Rep.">
        <title>Nanopore sequencing improves the draft genome of the human pathogenic amoeba Naegleria fowleri.</title>
        <authorList>
            <person name="Liechti N."/>
            <person name="Schurch N."/>
            <person name="Bruggmann R."/>
            <person name="Wittwer M."/>
        </authorList>
    </citation>
    <scope>NUCLEOTIDE SEQUENCE [LARGE SCALE GENOMIC DNA]</scope>
    <source>
        <strain evidence="4 5">ATCC 30894</strain>
    </source>
</reference>
<sequence>MLTAEDLYQQLDNQTSTKGRRLKSTNKLSIHHKGESGNPFAVGVRRSSLVTNNNTNNMNGSTDLAPLKVLSGGNNLMALSKETKSPTGDEVKSPGTSFAFKRGISSRFMSSMTSRSKLNIVDLMSDTMSEASSLFSSSSDRLSMMSEFGKSFFKKLKQQQSQKEVQDSEFLQLNDVVDQMMTCGFPVVIFDRNCAIEYLNPEAEEEFGMRSFAALGEHVSQLFVEETVIQIQDAVLQFLGSEELTEACLMQLDEELLITPYSELSRSEKLKRKQDLSIERMFKAKSSLTKKVFHCRTKIITVKKYGQIHFCAYMQKIKLSQDEEKEMANLALSETITENSIMPIVSSNEKGIVQIFNAAASTVFGYSKKEVLGKNLKMLCNPKHRKKHDYFIERYLKTREKRMIDHVRFVKGETKTGESLKLEIKLSEIFTPRSSQPQFVAFFRDAKTMITKEEHLVNIADKLYPKNIAQRLSMGQTVIDSLDICTLLFADIVGFTEMARGKKPDEVVKILHELFGAFDDICYANKTEKIKTIGDAYFLASGIPQADRNHAENCVKCGLEMITRVQEFVQKHDFNLKVRIGIHTSNDTIAAVVGKLKRTYDLFGRGVQLTQLIEATGKVNQVHISKDCFCHLVSAELKEKFYPCFESNETLQHEKLGEVMIPISTYVTKLSE</sequence>
<dbReference type="GO" id="GO:0035556">
    <property type="term" value="P:intracellular signal transduction"/>
    <property type="evidence" value="ECO:0007669"/>
    <property type="project" value="InterPro"/>
</dbReference>
<dbReference type="PROSITE" id="PS50125">
    <property type="entry name" value="GUANYLATE_CYCLASE_2"/>
    <property type="match status" value="1"/>
</dbReference>
<dbReference type="SMART" id="SM00044">
    <property type="entry name" value="CYCc"/>
    <property type="match status" value="1"/>
</dbReference>
<dbReference type="Pfam" id="PF00989">
    <property type="entry name" value="PAS"/>
    <property type="match status" value="1"/>
</dbReference>
<dbReference type="NCBIfam" id="TIGR00229">
    <property type="entry name" value="sensory_box"/>
    <property type="match status" value="1"/>
</dbReference>
<dbReference type="PANTHER" id="PTHR45655:SF13">
    <property type="entry name" value="SOLUBLE GUANYLATE CYCLASE GCY-32-RELATED"/>
    <property type="match status" value="1"/>
</dbReference>
<dbReference type="SUPFAM" id="SSF55073">
    <property type="entry name" value="Nucleotide cyclase"/>
    <property type="match status" value="1"/>
</dbReference>
<dbReference type="VEuPathDB" id="AmoebaDB:NF0084750"/>
<dbReference type="SMART" id="SM00091">
    <property type="entry name" value="PAS"/>
    <property type="match status" value="2"/>
</dbReference>
<dbReference type="InterPro" id="IPR013767">
    <property type="entry name" value="PAS_fold"/>
</dbReference>
<feature type="region of interest" description="Disordered" evidence="1">
    <location>
        <begin position="1"/>
        <end position="41"/>
    </location>
</feature>
<dbReference type="PANTHER" id="PTHR45655">
    <property type="entry name" value="GUANYLATE CYCLASE SOLUBLE SUBUNIT BETA-2"/>
    <property type="match status" value="1"/>
</dbReference>
<accession>A0A6A5BJY5</accession>
<evidence type="ECO:0000313" key="5">
    <source>
        <dbReference type="Proteomes" id="UP000444721"/>
    </source>
</evidence>
<protein>
    <recommendedName>
        <fullName evidence="6">Guanylate cyclase</fullName>
    </recommendedName>
</protein>
<dbReference type="CDD" id="cd07302">
    <property type="entry name" value="CHD"/>
    <property type="match status" value="1"/>
</dbReference>
<keyword evidence="5" id="KW-1185">Reference proteome</keyword>
<dbReference type="GO" id="GO:0009190">
    <property type="term" value="P:cyclic nucleotide biosynthetic process"/>
    <property type="evidence" value="ECO:0007669"/>
    <property type="project" value="InterPro"/>
</dbReference>
<evidence type="ECO:0008006" key="6">
    <source>
        <dbReference type="Google" id="ProtNLM"/>
    </source>
</evidence>
<dbReference type="Gene3D" id="3.30.450.20">
    <property type="entry name" value="PAS domain"/>
    <property type="match status" value="1"/>
</dbReference>
<dbReference type="OMA" id="ITETHCA"/>
<evidence type="ECO:0000313" key="4">
    <source>
        <dbReference type="EMBL" id="KAF0975186.1"/>
    </source>
</evidence>
<dbReference type="SUPFAM" id="SSF55785">
    <property type="entry name" value="PYP-like sensor domain (PAS domain)"/>
    <property type="match status" value="2"/>
</dbReference>
<evidence type="ECO:0000259" key="3">
    <source>
        <dbReference type="PROSITE" id="PS50125"/>
    </source>
</evidence>
<dbReference type="GeneID" id="68113157"/>
<dbReference type="RefSeq" id="XP_044559899.1">
    <property type="nucleotide sequence ID" value="XM_044709518.1"/>
</dbReference>
<dbReference type="InterPro" id="IPR001054">
    <property type="entry name" value="A/G_cyclase"/>
</dbReference>
<dbReference type="InterPro" id="IPR029787">
    <property type="entry name" value="Nucleotide_cyclase"/>
</dbReference>
<dbReference type="Gene3D" id="3.30.70.1230">
    <property type="entry name" value="Nucleotide cyclase"/>
    <property type="match status" value="1"/>
</dbReference>
<dbReference type="AlphaFoldDB" id="A0A6A5BJY5"/>
<dbReference type="VEuPathDB" id="AmoebaDB:NF0084760"/>
<dbReference type="VEuPathDB" id="AmoebaDB:NF0084740"/>
<dbReference type="EMBL" id="VFQX01000048">
    <property type="protein sequence ID" value="KAF0975186.1"/>
    <property type="molecule type" value="Genomic_DNA"/>
</dbReference>
<dbReference type="CDD" id="cd00130">
    <property type="entry name" value="PAS"/>
    <property type="match status" value="1"/>
</dbReference>
<dbReference type="Proteomes" id="UP000444721">
    <property type="component" value="Unassembled WGS sequence"/>
</dbReference>
<feature type="domain" description="Guanylate cyclase" evidence="3">
    <location>
        <begin position="486"/>
        <end position="614"/>
    </location>
</feature>
<proteinExistence type="predicted"/>
<evidence type="ECO:0000256" key="1">
    <source>
        <dbReference type="SAM" id="MobiDB-lite"/>
    </source>
</evidence>
<dbReference type="PROSITE" id="PS50112">
    <property type="entry name" value="PAS"/>
    <property type="match status" value="1"/>
</dbReference>
<dbReference type="OrthoDB" id="6127067at2759"/>
<dbReference type="VEuPathDB" id="AmoebaDB:NfTy_043970"/>
<name>A0A6A5BJY5_NAEFO</name>
<feature type="domain" description="PAS" evidence="2">
    <location>
        <begin position="329"/>
        <end position="399"/>
    </location>
</feature>